<proteinExistence type="predicted"/>
<evidence type="ECO:0000313" key="1">
    <source>
        <dbReference type="EMBL" id="JAH70225.1"/>
    </source>
</evidence>
<organism evidence="1">
    <name type="scientific">Anguilla anguilla</name>
    <name type="common">European freshwater eel</name>
    <name type="synonym">Muraena anguilla</name>
    <dbReference type="NCBI Taxonomy" id="7936"/>
    <lineage>
        <taxon>Eukaryota</taxon>
        <taxon>Metazoa</taxon>
        <taxon>Chordata</taxon>
        <taxon>Craniata</taxon>
        <taxon>Vertebrata</taxon>
        <taxon>Euteleostomi</taxon>
        <taxon>Actinopterygii</taxon>
        <taxon>Neopterygii</taxon>
        <taxon>Teleostei</taxon>
        <taxon>Anguilliformes</taxon>
        <taxon>Anguillidae</taxon>
        <taxon>Anguilla</taxon>
    </lineage>
</organism>
<dbReference type="EMBL" id="GBXM01038352">
    <property type="protein sequence ID" value="JAH70225.1"/>
    <property type="molecule type" value="Transcribed_RNA"/>
</dbReference>
<sequence>MPTGCPGENSTSSDSL</sequence>
<reference evidence="1" key="1">
    <citation type="submission" date="2014-11" db="EMBL/GenBank/DDBJ databases">
        <authorList>
            <person name="Amaro Gonzalez C."/>
        </authorList>
    </citation>
    <scope>NUCLEOTIDE SEQUENCE</scope>
</reference>
<dbReference type="AlphaFoldDB" id="A0A0E9UYG1"/>
<protein>
    <submittedName>
        <fullName evidence="1">Uncharacterized protein</fullName>
    </submittedName>
</protein>
<accession>A0A0E9UYG1</accession>
<name>A0A0E9UYG1_ANGAN</name>
<reference evidence="1" key="2">
    <citation type="journal article" date="2015" name="Fish Shellfish Immunol.">
        <title>Early steps in the European eel (Anguilla anguilla)-Vibrio vulnificus interaction in the gills: Role of the RtxA13 toxin.</title>
        <authorList>
            <person name="Callol A."/>
            <person name="Pajuelo D."/>
            <person name="Ebbesson L."/>
            <person name="Teles M."/>
            <person name="MacKenzie S."/>
            <person name="Amaro C."/>
        </authorList>
    </citation>
    <scope>NUCLEOTIDE SEQUENCE</scope>
</reference>